<keyword evidence="3" id="KW-1185">Reference proteome</keyword>
<reference evidence="2 3" key="1">
    <citation type="journal article" date="2015" name="Genome Biol. Evol.">
        <title>Phylogenomic analyses indicate that early fungi evolved digesting cell walls of algal ancestors of land plants.</title>
        <authorList>
            <person name="Chang Y."/>
            <person name="Wang S."/>
            <person name="Sekimoto S."/>
            <person name="Aerts A.L."/>
            <person name="Choi C."/>
            <person name="Clum A."/>
            <person name="LaButti K.M."/>
            <person name="Lindquist E.A."/>
            <person name="Yee Ngan C."/>
            <person name="Ohm R.A."/>
            <person name="Salamov A.A."/>
            <person name="Grigoriev I.V."/>
            <person name="Spatafora J.W."/>
            <person name="Berbee M.L."/>
        </authorList>
    </citation>
    <scope>NUCLEOTIDE SEQUENCE [LARGE SCALE GENOMIC DNA]</scope>
    <source>
        <strain evidence="2 3">NRRL 1564</strain>
    </source>
</reference>
<gene>
    <name evidence="2" type="ORF">COEREDRAFT_10058</name>
</gene>
<name>A0A2G5B715_COERN</name>
<sequence length="144" mass="15178">MREKKAVAGNPGVQVDKAQRASADGGDSDAGIVGSLNVCPVWSSCRACRRGVMLARLLSLRPRRDVRYPAAGGVTGPLSGKKAARNQSQAAAVHSAPTVTWSGNQQKVRVTNSDTRIRGNNIRAQGTPQFPAAVLLHSKAHICI</sequence>
<evidence type="ECO:0000313" key="3">
    <source>
        <dbReference type="Proteomes" id="UP000242474"/>
    </source>
</evidence>
<dbReference type="OrthoDB" id="10596995at2759"/>
<dbReference type="AlphaFoldDB" id="A0A2G5B715"/>
<dbReference type="Proteomes" id="UP000242474">
    <property type="component" value="Unassembled WGS sequence"/>
</dbReference>
<accession>A0A2G5B715</accession>
<evidence type="ECO:0000256" key="1">
    <source>
        <dbReference type="SAM" id="MobiDB-lite"/>
    </source>
</evidence>
<proteinExistence type="predicted"/>
<protein>
    <submittedName>
        <fullName evidence="2">Uncharacterized protein</fullName>
    </submittedName>
</protein>
<organism evidence="2 3">
    <name type="scientific">Coemansia reversa (strain ATCC 12441 / NRRL 1564)</name>
    <dbReference type="NCBI Taxonomy" id="763665"/>
    <lineage>
        <taxon>Eukaryota</taxon>
        <taxon>Fungi</taxon>
        <taxon>Fungi incertae sedis</taxon>
        <taxon>Zoopagomycota</taxon>
        <taxon>Kickxellomycotina</taxon>
        <taxon>Kickxellomycetes</taxon>
        <taxon>Kickxellales</taxon>
        <taxon>Kickxellaceae</taxon>
        <taxon>Coemansia</taxon>
    </lineage>
</organism>
<dbReference type="EMBL" id="KZ303513">
    <property type="protein sequence ID" value="PIA14799.1"/>
    <property type="molecule type" value="Genomic_DNA"/>
</dbReference>
<feature type="region of interest" description="Disordered" evidence="1">
    <location>
        <begin position="1"/>
        <end position="27"/>
    </location>
</feature>
<evidence type="ECO:0000313" key="2">
    <source>
        <dbReference type="EMBL" id="PIA14799.1"/>
    </source>
</evidence>